<dbReference type="GO" id="GO:0000976">
    <property type="term" value="F:transcription cis-regulatory region binding"/>
    <property type="evidence" value="ECO:0007669"/>
    <property type="project" value="TreeGrafter"/>
</dbReference>
<protein>
    <submittedName>
        <fullName evidence="4">TetR family transcriptional regulator</fullName>
    </submittedName>
</protein>
<evidence type="ECO:0000313" key="5">
    <source>
        <dbReference type="Proteomes" id="UP000188836"/>
    </source>
</evidence>
<dbReference type="Pfam" id="PF00440">
    <property type="entry name" value="TetR_N"/>
    <property type="match status" value="1"/>
</dbReference>
<evidence type="ECO:0000256" key="1">
    <source>
        <dbReference type="ARBA" id="ARBA00023125"/>
    </source>
</evidence>
<name>A0A1V2TET1_9NOCA</name>
<sequence length="203" mass="22323">MLETCSNSAVRRVEPDTRERLLTAAERLLLESGYERVSIRAVCAAAEVNPAAVHYHFGSKESLVAALLQQRLGPLWESSLDSLDGRPATVAECVSAVIEPLVTLAADPAGRLHLRLLSRLVLGRHDIGWTARWFALDPFVDLLRRQHPELSGHEARVRWMLAFDLILGQFGAPLADDRVLSPHAVSTLRAFVTAGLIAPVEPR</sequence>
<keyword evidence="1 2" id="KW-0238">DNA-binding</keyword>
<dbReference type="Proteomes" id="UP000188836">
    <property type="component" value="Unassembled WGS sequence"/>
</dbReference>
<organism evidence="4 5">
    <name type="scientific">Nocardia donostiensis</name>
    <dbReference type="NCBI Taxonomy" id="1538463"/>
    <lineage>
        <taxon>Bacteria</taxon>
        <taxon>Bacillati</taxon>
        <taxon>Actinomycetota</taxon>
        <taxon>Actinomycetes</taxon>
        <taxon>Mycobacteriales</taxon>
        <taxon>Nocardiaceae</taxon>
        <taxon>Nocardia</taxon>
    </lineage>
</organism>
<dbReference type="InterPro" id="IPR050109">
    <property type="entry name" value="HTH-type_TetR-like_transc_reg"/>
</dbReference>
<dbReference type="InterPro" id="IPR001647">
    <property type="entry name" value="HTH_TetR"/>
</dbReference>
<evidence type="ECO:0000256" key="2">
    <source>
        <dbReference type="PROSITE-ProRule" id="PRU00335"/>
    </source>
</evidence>
<dbReference type="InterPro" id="IPR023772">
    <property type="entry name" value="DNA-bd_HTH_TetR-type_CS"/>
</dbReference>
<reference evidence="4 5" key="1">
    <citation type="journal article" date="2016" name="Antonie Van Leeuwenhoek">
        <title>Nocardia donostiensis sp. nov., isolated from human respiratory specimens.</title>
        <authorList>
            <person name="Ercibengoa M."/>
            <person name="Bell M."/>
            <person name="Marimon J.M."/>
            <person name="Humrighouse B."/>
            <person name="Klenk H.P."/>
            <person name="Potter G."/>
            <person name="Perez-Trallero E."/>
        </authorList>
    </citation>
    <scope>NUCLEOTIDE SEQUENCE [LARGE SCALE GENOMIC DNA]</scope>
    <source>
        <strain evidence="4 5">X1655</strain>
    </source>
</reference>
<dbReference type="PRINTS" id="PR00455">
    <property type="entry name" value="HTHTETR"/>
</dbReference>
<dbReference type="EMBL" id="MUMY01000012">
    <property type="protein sequence ID" value="ONM48029.1"/>
    <property type="molecule type" value="Genomic_DNA"/>
</dbReference>
<feature type="DNA-binding region" description="H-T-H motif" evidence="2">
    <location>
        <begin position="38"/>
        <end position="57"/>
    </location>
</feature>
<dbReference type="Gene3D" id="1.10.357.10">
    <property type="entry name" value="Tetracycline Repressor, domain 2"/>
    <property type="match status" value="1"/>
</dbReference>
<dbReference type="GO" id="GO:0003700">
    <property type="term" value="F:DNA-binding transcription factor activity"/>
    <property type="evidence" value="ECO:0007669"/>
    <property type="project" value="TreeGrafter"/>
</dbReference>
<dbReference type="STRING" id="1538463.B0T36_21515"/>
<gene>
    <name evidence="4" type="ORF">B0T46_15105</name>
</gene>
<evidence type="ECO:0000259" key="3">
    <source>
        <dbReference type="PROSITE" id="PS50977"/>
    </source>
</evidence>
<dbReference type="PANTHER" id="PTHR30055">
    <property type="entry name" value="HTH-TYPE TRANSCRIPTIONAL REGULATOR RUTR"/>
    <property type="match status" value="1"/>
</dbReference>
<feature type="domain" description="HTH tetR-type" evidence="3">
    <location>
        <begin position="15"/>
        <end position="75"/>
    </location>
</feature>
<proteinExistence type="predicted"/>
<comment type="caution">
    <text evidence="4">The sequence shown here is derived from an EMBL/GenBank/DDBJ whole genome shotgun (WGS) entry which is preliminary data.</text>
</comment>
<keyword evidence="5" id="KW-1185">Reference proteome</keyword>
<accession>A0A1V2TET1</accession>
<dbReference type="PROSITE" id="PS01081">
    <property type="entry name" value="HTH_TETR_1"/>
    <property type="match status" value="1"/>
</dbReference>
<dbReference type="PANTHER" id="PTHR30055:SF235">
    <property type="entry name" value="TRANSCRIPTIONAL REGULATORY PROTEIN"/>
    <property type="match status" value="1"/>
</dbReference>
<dbReference type="InterPro" id="IPR009057">
    <property type="entry name" value="Homeodomain-like_sf"/>
</dbReference>
<evidence type="ECO:0000313" key="4">
    <source>
        <dbReference type="EMBL" id="ONM48029.1"/>
    </source>
</evidence>
<dbReference type="PROSITE" id="PS50977">
    <property type="entry name" value="HTH_TETR_2"/>
    <property type="match status" value="1"/>
</dbReference>
<dbReference type="AlphaFoldDB" id="A0A1V2TET1"/>
<dbReference type="SUPFAM" id="SSF46689">
    <property type="entry name" value="Homeodomain-like"/>
    <property type="match status" value="1"/>
</dbReference>